<comment type="subcellular location">
    <subcellularLocation>
        <location evidence="1">Secreted</location>
    </subcellularLocation>
</comment>
<evidence type="ECO:0000259" key="5">
    <source>
        <dbReference type="Pfam" id="PF00151"/>
    </source>
</evidence>
<dbReference type="Pfam" id="PF00151">
    <property type="entry name" value="Lipase"/>
    <property type="match status" value="1"/>
</dbReference>
<reference evidence="7" key="1">
    <citation type="submission" date="2025-08" db="UniProtKB">
        <authorList>
            <consortium name="RefSeq"/>
        </authorList>
    </citation>
    <scope>IDENTIFICATION</scope>
    <source>
        <tissue evidence="7">Whole larvae</tissue>
    </source>
</reference>
<protein>
    <submittedName>
        <fullName evidence="7">Lipase member H-like</fullName>
    </submittedName>
</protein>
<evidence type="ECO:0000313" key="7">
    <source>
        <dbReference type="RefSeq" id="XP_052752350.1"/>
    </source>
</evidence>
<dbReference type="Gene3D" id="3.40.50.1820">
    <property type="entry name" value="alpha/beta hydrolase"/>
    <property type="match status" value="1"/>
</dbReference>
<proteinExistence type="inferred from homology"/>
<dbReference type="RefSeq" id="XP_052752350.1">
    <property type="nucleotide sequence ID" value="XM_052896390.1"/>
</dbReference>
<evidence type="ECO:0000256" key="1">
    <source>
        <dbReference type="ARBA" id="ARBA00004613"/>
    </source>
</evidence>
<dbReference type="GeneID" id="113510818"/>
<dbReference type="SUPFAM" id="SSF53474">
    <property type="entry name" value="alpha/beta-Hydrolases"/>
    <property type="match status" value="1"/>
</dbReference>
<dbReference type="InterPro" id="IPR000734">
    <property type="entry name" value="TAG_lipase"/>
</dbReference>
<keyword evidence="3" id="KW-0964">Secreted</keyword>
<comment type="similarity">
    <text evidence="2 4">Belongs to the AB hydrolase superfamily. Lipase family.</text>
</comment>
<feature type="domain" description="Lipase" evidence="5">
    <location>
        <begin position="2"/>
        <end position="198"/>
    </location>
</feature>
<gene>
    <name evidence="7" type="primary">LOC113510818</name>
</gene>
<evidence type="ECO:0000256" key="3">
    <source>
        <dbReference type="ARBA" id="ARBA00022525"/>
    </source>
</evidence>
<name>A0ABM3MM83_GALME</name>
<dbReference type="InterPro" id="IPR029058">
    <property type="entry name" value="AB_hydrolase_fold"/>
</dbReference>
<keyword evidence="6" id="KW-1185">Reference proteome</keyword>
<sequence>MVIVHGWQNSPYVGLNPVIRNAYLSISDVNIIILDWRSVAHLNYVNSVMGVPEVGKALGQFLAFLSSDTSTPFSRIHLVGHSLGAHVVGNAGRQLNGRAARITGLDPAGPLWFMNPNRLTNTDAMYVEAIHTNGFALGTYMELGDADFYPNGGLIQPGCLTSSCSHSRSWKLFAASILNKKFVAHKCENKIEMLIDSCSGPELEMGNTNLNKTGRGVYRVDISDVYPY</sequence>
<accession>A0ABM3MM83</accession>
<dbReference type="PANTHER" id="PTHR11610:SF150">
    <property type="entry name" value="FI01825P-RELATED"/>
    <property type="match status" value="1"/>
</dbReference>
<dbReference type="PANTHER" id="PTHR11610">
    <property type="entry name" value="LIPASE"/>
    <property type="match status" value="1"/>
</dbReference>
<evidence type="ECO:0000313" key="6">
    <source>
        <dbReference type="Proteomes" id="UP001652740"/>
    </source>
</evidence>
<evidence type="ECO:0000256" key="4">
    <source>
        <dbReference type="RuleBase" id="RU004262"/>
    </source>
</evidence>
<organism evidence="6 7">
    <name type="scientific">Galleria mellonella</name>
    <name type="common">Greater wax moth</name>
    <dbReference type="NCBI Taxonomy" id="7137"/>
    <lineage>
        <taxon>Eukaryota</taxon>
        <taxon>Metazoa</taxon>
        <taxon>Ecdysozoa</taxon>
        <taxon>Arthropoda</taxon>
        <taxon>Hexapoda</taxon>
        <taxon>Insecta</taxon>
        <taxon>Pterygota</taxon>
        <taxon>Neoptera</taxon>
        <taxon>Endopterygota</taxon>
        <taxon>Lepidoptera</taxon>
        <taxon>Glossata</taxon>
        <taxon>Ditrysia</taxon>
        <taxon>Pyraloidea</taxon>
        <taxon>Pyralidae</taxon>
        <taxon>Galleriinae</taxon>
        <taxon>Galleria</taxon>
    </lineage>
</organism>
<dbReference type="PRINTS" id="PR00821">
    <property type="entry name" value="TAGLIPASE"/>
</dbReference>
<dbReference type="Proteomes" id="UP001652740">
    <property type="component" value="Unplaced"/>
</dbReference>
<dbReference type="InterPro" id="IPR013818">
    <property type="entry name" value="Lipase"/>
</dbReference>
<evidence type="ECO:0000256" key="2">
    <source>
        <dbReference type="ARBA" id="ARBA00010701"/>
    </source>
</evidence>